<dbReference type="EMBL" id="LAZR01006706">
    <property type="protein sequence ID" value="KKM90186.1"/>
    <property type="molecule type" value="Genomic_DNA"/>
</dbReference>
<accession>A0A0F9LSZ7</accession>
<reference evidence="3" key="1">
    <citation type="journal article" date="2015" name="Nature">
        <title>Complex archaea that bridge the gap between prokaryotes and eukaryotes.</title>
        <authorList>
            <person name="Spang A."/>
            <person name="Saw J.H."/>
            <person name="Jorgensen S.L."/>
            <person name="Zaremba-Niedzwiedzka K."/>
            <person name="Martijn J."/>
            <person name="Lind A.E."/>
            <person name="van Eijk R."/>
            <person name="Schleper C."/>
            <person name="Guy L."/>
            <person name="Ettema T.J."/>
        </authorList>
    </citation>
    <scope>NUCLEOTIDE SEQUENCE</scope>
</reference>
<dbReference type="GO" id="GO:0006825">
    <property type="term" value="P:copper ion transport"/>
    <property type="evidence" value="ECO:0007669"/>
    <property type="project" value="InterPro"/>
</dbReference>
<protein>
    <recommendedName>
        <fullName evidence="2">HMA domain-containing protein</fullName>
    </recommendedName>
</protein>
<sequence length="66" mass="7049">MSAKTIEIDGMSCQHCVMAVKKSLEAIDGVTEADVEVGKASVTFDESKVKDSDLNDAIVQTGFKVK</sequence>
<evidence type="ECO:0000313" key="3">
    <source>
        <dbReference type="EMBL" id="KKM90186.1"/>
    </source>
</evidence>
<dbReference type="PRINTS" id="PR00944">
    <property type="entry name" value="CUEXPORT"/>
</dbReference>
<evidence type="ECO:0000259" key="2">
    <source>
        <dbReference type="PROSITE" id="PS50846"/>
    </source>
</evidence>
<dbReference type="Pfam" id="PF00403">
    <property type="entry name" value="HMA"/>
    <property type="match status" value="1"/>
</dbReference>
<dbReference type="InterPro" id="IPR036163">
    <property type="entry name" value="HMA_dom_sf"/>
</dbReference>
<dbReference type="SUPFAM" id="SSF55008">
    <property type="entry name" value="HMA, heavy metal-associated domain"/>
    <property type="match status" value="1"/>
</dbReference>
<proteinExistence type="predicted"/>
<evidence type="ECO:0000256" key="1">
    <source>
        <dbReference type="ARBA" id="ARBA00022723"/>
    </source>
</evidence>
<dbReference type="PROSITE" id="PS01047">
    <property type="entry name" value="HMA_1"/>
    <property type="match status" value="1"/>
</dbReference>
<gene>
    <name evidence="3" type="ORF">LCGC14_1241120</name>
</gene>
<dbReference type="AlphaFoldDB" id="A0A0F9LSZ7"/>
<feature type="domain" description="HMA" evidence="2">
    <location>
        <begin position="2"/>
        <end position="66"/>
    </location>
</feature>
<dbReference type="GO" id="GO:0005507">
    <property type="term" value="F:copper ion binding"/>
    <property type="evidence" value="ECO:0007669"/>
    <property type="project" value="InterPro"/>
</dbReference>
<dbReference type="PROSITE" id="PS50846">
    <property type="entry name" value="HMA_2"/>
    <property type="match status" value="1"/>
</dbReference>
<name>A0A0F9LSZ7_9ZZZZ</name>
<comment type="caution">
    <text evidence="3">The sequence shown here is derived from an EMBL/GenBank/DDBJ whole genome shotgun (WGS) entry which is preliminary data.</text>
</comment>
<dbReference type="InterPro" id="IPR017969">
    <property type="entry name" value="Heavy-metal-associated_CS"/>
</dbReference>
<dbReference type="Gene3D" id="3.30.70.100">
    <property type="match status" value="1"/>
</dbReference>
<dbReference type="InterPro" id="IPR006121">
    <property type="entry name" value="HMA_dom"/>
</dbReference>
<organism evidence="3">
    <name type="scientific">marine sediment metagenome</name>
    <dbReference type="NCBI Taxonomy" id="412755"/>
    <lineage>
        <taxon>unclassified sequences</taxon>
        <taxon>metagenomes</taxon>
        <taxon>ecological metagenomes</taxon>
    </lineage>
</organism>
<keyword evidence="1" id="KW-0479">Metal-binding</keyword>
<dbReference type="InterPro" id="IPR000428">
    <property type="entry name" value="Cu-bd"/>
</dbReference>
<dbReference type="CDD" id="cd00371">
    <property type="entry name" value="HMA"/>
    <property type="match status" value="1"/>
</dbReference>